<accession>A0A2I0BA49</accession>
<evidence type="ECO:0000256" key="1">
    <source>
        <dbReference type="SAM" id="MobiDB-lite"/>
    </source>
</evidence>
<feature type="signal peptide" evidence="2">
    <location>
        <begin position="1"/>
        <end position="24"/>
    </location>
</feature>
<proteinExistence type="predicted"/>
<sequence>MKRRPTVLPGLLLAFAWALGVVSGSPLPSPIRMGSPRQPPPTRRQPPSANLPSHPSHRCLYAAADCAAGACALCLCCPLALLWCCVQFPFRAAGQAARRIRASPSSSPCFCIRRRRRFSGFSSSSFSDIDFEADLGRPSPAGRNRSSPEKVSRVSVPLWRWRSSS</sequence>
<reference evidence="3 4" key="1">
    <citation type="journal article" date="2017" name="Nature">
        <title>The Apostasia genome and the evolution of orchids.</title>
        <authorList>
            <person name="Zhang G.Q."/>
            <person name="Liu K.W."/>
            <person name="Li Z."/>
            <person name="Lohaus R."/>
            <person name="Hsiao Y.Y."/>
            <person name="Niu S.C."/>
            <person name="Wang J.Y."/>
            <person name="Lin Y.C."/>
            <person name="Xu Q."/>
            <person name="Chen L.J."/>
            <person name="Yoshida K."/>
            <person name="Fujiwara S."/>
            <person name="Wang Z.W."/>
            <person name="Zhang Y.Q."/>
            <person name="Mitsuda N."/>
            <person name="Wang M."/>
            <person name="Liu G.H."/>
            <person name="Pecoraro L."/>
            <person name="Huang H.X."/>
            <person name="Xiao X.J."/>
            <person name="Lin M."/>
            <person name="Wu X.Y."/>
            <person name="Wu W.L."/>
            <person name="Chen Y.Y."/>
            <person name="Chang S.B."/>
            <person name="Sakamoto S."/>
            <person name="Ohme-Takagi M."/>
            <person name="Yagi M."/>
            <person name="Zeng S.J."/>
            <person name="Shen C.Y."/>
            <person name="Yeh C.M."/>
            <person name="Luo Y.B."/>
            <person name="Tsai W.C."/>
            <person name="Van de Peer Y."/>
            <person name="Liu Z.J."/>
        </authorList>
    </citation>
    <scope>NUCLEOTIDE SEQUENCE [LARGE SCALE GENOMIC DNA]</scope>
    <source>
        <strain evidence="4">cv. Shenzhen</strain>
        <tissue evidence="3">Stem</tissue>
    </source>
</reference>
<gene>
    <name evidence="3" type="ORF">AXF42_Ash007411</name>
</gene>
<protein>
    <submittedName>
        <fullName evidence="3">Uncharacterized protein</fullName>
    </submittedName>
</protein>
<evidence type="ECO:0000256" key="2">
    <source>
        <dbReference type="SAM" id="SignalP"/>
    </source>
</evidence>
<name>A0A2I0BA49_9ASPA</name>
<dbReference type="AlphaFoldDB" id="A0A2I0BA49"/>
<keyword evidence="2" id="KW-0732">Signal</keyword>
<feature type="region of interest" description="Disordered" evidence="1">
    <location>
        <begin position="29"/>
        <end position="50"/>
    </location>
</feature>
<evidence type="ECO:0000313" key="3">
    <source>
        <dbReference type="EMBL" id="PKA64664.1"/>
    </source>
</evidence>
<organism evidence="3 4">
    <name type="scientific">Apostasia shenzhenica</name>
    <dbReference type="NCBI Taxonomy" id="1088818"/>
    <lineage>
        <taxon>Eukaryota</taxon>
        <taxon>Viridiplantae</taxon>
        <taxon>Streptophyta</taxon>
        <taxon>Embryophyta</taxon>
        <taxon>Tracheophyta</taxon>
        <taxon>Spermatophyta</taxon>
        <taxon>Magnoliopsida</taxon>
        <taxon>Liliopsida</taxon>
        <taxon>Asparagales</taxon>
        <taxon>Orchidaceae</taxon>
        <taxon>Apostasioideae</taxon>
        <taxon>Apostasia</taxon>
    </lineage>
</organism>
<evidence type="ECO:0000313" key="4">
    <source>
        <dbReference type="Proteomes" id="UP000236161"/>
    </source>
</evidence>
<feature type="region of interest" description="Disordered" evidence="1">
    <location>
        <begin position="130"/>
        <end position="156"/>
    </location>
</feature>
<feature type="chain" id="PRO_5014194540" evidence="2">
    <location>
        <begin position="25"/>
        <end position="165"/>
    </location>
</feature>
<keyword evidence="4" id="KW-1185">Reference proteome</keyword>
<dbReference type="Proteomes" id="UP000236161">
    <property type="component" value="Unassembled WGS sequence"/>
</dbReference>
<dbReference type="EMBL" id="KZ451903">
    <property type="protein sequence ID" value="PKA64664.1"/>
    <property type="molecule type" value="Genomic_DNA"/>
</dbReference>